<proteinExistence type="predicted"/>
<sequence length="125" mass="13964">MVSRLSETYYCLPLVTRQTAPQSLNTCYPKQRTWQASPARLTITGRTSVTRASPPPHTISSFKVDIQTQYLLLHDASFPNASKREFGRQTCARDQIAAAISERLQRTVMDGGLQEKPTKGQVVNP</sequence>
<evidence type="ECO:0000313" key="1">
    <source>
        <dbReference type="Proteomes" id="UP000095287"/>
    </source>
</evidence>
<name>A0A1I7Z760_9BILA</name>
<organism evidence="1 2">
    <name type="scientific">Steinernema glaseri</name>
    <dbReference type="NCBI Taxonomy" id="37863"/>
    <lineage>
        <taxon>Eukaryota</taxon>
        <taxon>Metazoa</taxon>
        <taxon>Ecdysozoa</taxon>
        <taxon>Nematoda</taxon>
        <taxon>Chromadorea</taxon>
        <taxon>Rhabditida</taxon>
        <taxon>Tylenchina</taxon>
        <taxon>Panagrolaimomorpha</taxon>
        <taxon>Strongyloidoidea</taxon>
        <taxon>Steinernematidae</taxon>
        <taxon>Steinernema</taxon>
    </lineage>
</organism>
<dbReference type="Proteomes" id="UP000095287">
    <property type="component" value="Unplaced"/>
</dbReference>
<dbReference type="WBParaSite" id="L893_g23269.t1">
    <property type="protein sequence ID" value="L893_g23269.t1"/>
    <property type="gene ID" value="L893_g23269"/>
</dbReference>
<dbReference type="AlphaFoldDB" id="A0A1I7Z760"/>
<evidence type="ECO:0000313" key="2">
    <source>
        <dbReference type="WBParaSite" id="L893_g23269.t1"/>
    </source>
</evidence>
<reference evidence="2" key="1">
    <citation type="submission" date="2016-11" db="UniProtKB">
        <authorList>
            <consortium name="WormBaseParasite"/>
        </authorList>
    </citation>
    <scope>IDENTIFICATION</scope>
</reference>
<accession>A0A1I7Z760</accession>
<protein>
    <submittedName>
        <fullName evidence="2">Uncharacterized protein</fullName>
    </submittedName>
</protein>
<keyword evidence="1" id="KW-1185">Reference proteome</keyword>